<evidence type="ECO:0000313" key="3">
    <source>
        <dbReference type="Proteomes" id="UP001596026"/>
    </source>
</evidence>
<keyword evidence="1" id="KW-0472">Membrane</keyword>
<feature type="transmembrane region" description="Helical" evidence="1">
    <location>
        <begin position="62"/>
        <end position="80"/>
    </location>
</feature>
<name>A0ABV9M1Y8_9ENTE</name>
<organism evidence="2 3">
    <name type="scientific">Enterococcus eurekensis</name>
    <dbReference type="NCBI Taxonomy" id="1159753"/>
    <lineage>
        <taxon>Bacteria</taxon>
        <taxon>Bacillati</taxon>
        <taxon>Bacillota</taxon>
        <taxon>Bacilli</taxon>
        <taxon>Lactobacillales</taxon>
        <taxon>Enterococcaceae</taxon>
        <taxon>Enterococcus</taxon>
    </lineage>
</organism>
<dbReference type="Proteomes" id="UP001596026">
    <property type="component" value="Unassembled WGS sequence"/>
</dbReference>
<sequence>MKNNRFFDLLLGIAFFVLGIMALNRPGTTLGFLVFFFGILAVIRGISTIFGFGAINNKESKGLRIFLGLLDFIVGILFLTNIIRGALFLGIMFSVWFMFESIGNLFLVARFSKIKGLSKWLILLFDLISFAFAIMLLFNPLIATLALPKLVGFSAIAFGIVLIIHGSFFGNNMTK</sequence>
<feature type="transmembrane region" description="Helical" evidence="1">
    <location>
        <begin position="30"/>
        <end position="55"/>
    </location>
</feature>
<feature type="transmembrane region" description="Helical" evidence="1">
    <location>
        <begin position="120"/>
        <end position="138"/>
    </location>
</feature>
<dbReference type="InterPro" id="IPR005325">
    <property type="entry name" value="DUF308_memb"/>
</dbReference>
<proteinExistence type="predicted"/>
<keyword evidence="3" id="KW-1185">Reference proteome</keyword>
<dbReference type="EMBL" id="JBHSGT010000020">
    <property type="protein sequence ID" value="MFC4709767.1"/>
    <property type="molecule type" value="Genomic_DNA"/>
</dbReference>
<keyword evidence="1" id="KW-1133">Transmembrane helix</keyword>
<dbReference type="InterPro" id="IPR052712">
    <property type="entry name" value="Acid_resist_chaperone_HdeD"/>
</dbReference>
<evidence type="ECO:0000313" key="2">
    <source>
        <dbReference type="EMBL" id="MFC4709767.1"/>
    </source>
</evidence>
<accession>A0ABV9M1Y8</accession>
<dbReference type="RefSeq" id="WP_379964017.1">
    <property type="nucleotide sequence ID" value="NZ_JBHSGT010000020.1"/>
</dbReference>
<comment type="caution">
    <text evidence="2">The sequence shown here is derived from an EMBL/GenBank/DDBJ whole genome shotgun (WGS) entry which is preliminary data.</text>
</comment>
<feature type="transmembrane region" description="Helical" evidence="1">
    <location>
        <begin position="86"/>
        <end position="108"/>
    </location>
</feature>
<keyword evidence="1" id="KW-0812">Transmembrane</keyword>
<dbReference type="PANTHER" id="PTHR34989:SF1">
    <property type="entry name" value="PROTEIN HDED"/>
    <property type="match status" value="1"/>
</dbReference>
<feature type="transmembrane region" description="Helical" evidence="1">
    <location>
        <begin position="150"/>
        <end position="170"/>
    </location>
</feature>
<dbReference type="PANTHER" id="PTHR34989">
    <property type="entry name" value="PROTEIN HDED"/>
    <property type="match status" value="1"/>
</dbReference>
<reference evidence="3" key="1">
    <citation type="journal article" date="2019" name="Int. J. Syst. Evol. Microbiol.">
        <title>The Global Catalogue of Microorganisms (GCM) 10K type strain sequencing project: providing services to taxonomists for standard genome sequencing and annotation.</title>
        <authorList>
            <consortium name="The Broad Institute Genomics Platform"/>
            <consortium name="The Broad Institute Genome Sequencing Center for Infectious Disease"/>
            <person name="Wu L."/>
            <person name="Ma J."/>
        </authorList>
    </citation>
    <scope>NUCLEOTIDE SEQUENCE [LARGE SCALE GENOMIC DNA]</scope>
    <source>
        <strain evidence="3">CGMCC 1.19061</strain>
    </source>
</reference>
<protein>
    <submittedName>
        <fullName evidence="2">HdeD family acid-resistance protein</fullName>
    </submittedName>
</protein>
<gene>
    <name evidence="2" type="ORF">ACFO3L_03850</name>
</gene>
<evidence type="ECO:0000256" key="1">
    <source>
        <dbReference type="SAM" id="Phobius"/>
    </source>
</evidence>
<dbReference type="Pfam" id="PF03729">
    <property type="entry name" value="DUF308"/>
    <property type="match status" value="2"/>
</dbReference>
<feature type="transmembrane region" description="Helical" evidence="1">
    <location>
        <begin position="7"/>
        <end position="24"/>
    </location>
</feature>